<dbReference type="AlphaFoldDB" id="A0A482YDS7"/>
<proteinExistence type="predicted"/>
<comment type="caution">
    <text evidence="1">The sequence shown here is derived from an EMBL/GenBank/DDBJ whole genome shotgun (WGS) entry which is preliminary data.</text>
</comment>
<dbReference type="Proteomes" id="UP000291097">
    <property type="component" value="Unassembled WGS sequence"/>
</dbReference>
<gene>
    <name evidence="1" type="ORF">BDK88_0045</name>
</gene>
<evidence type="ECO:0000313" key="1">
    <source>
        <dbReference type="EMBL" id="RZV12626.1"/>
    </source>
</evidence>
<evidence type="ECO:0000313" key="2">
    <source>
        <dbReference type="Proteomes" id="UP000291097"/>
    </source>
</evidence>
<reference evidence="1 2" key="1">
    <citation type="submission" date="2019-02" db="EMBL/GenBank/DDBJ databases">
        <title>Genomic Encyclopedia of Archaeal and Bacterial Type Strains, Phase II (KMG-II): from individual species to whole genera.</title>
        <authorList>
            <person name="Goeker M."/>
        </authorList>
    </citation>
    <scope>NUCLEOTIDE SEQUENCE [LARGE SCALE GENOMIC DNA]</scope>
    <source>
        <strain evidence="1 2">DSM 18328</strain>
    </source>
</reference>
<accession>A0A482YDS7</accession>
<organism evidence="1 2">
    <name type="scientific">Natrinema hispanicum</name>
    <dbReference type="NCBI Taxonomy" id="392421"/>
    <lineage>
        <taxon>Archaea</taxon>
        <taxon>Methanobacteriati</taxon>
        <taxon>Methanobacteriota</taxon>
        <taxon>Stenosarchaea group</taxon>
        <taxon>Halobacteria</taxon>
        <taxon>Halobacteriales</taxon>
        <taxon>Natrialbaceae</taxon>
        <taxon>Natrinema</taxon>
    </lineage>
</organism>
<protein>
    <submittedName>
        <fullName evidence="1">Uncharacterized protein</fullName>
    </submittedName>
</protein>
<dbReference type="EMBL" id="SHMP01000001">
    <property type="protein sequence ID" value="RZV12626.1"/>
    <property type="molecule type" value="Genomic_DNA"/>
</dbReference>
<name>A0A482YDS7_9EURY</name>
<sequence>MNEDTCSRFTGCGGLYLERKPVDEKPHEILERSLQSDKGSVCTCERNRFDGYC</sequence>